<dbReference type="AlphaFoldDB" id="A0A3B5MK65"/>
<accession>A0A3B5MK65</accession>
<dbReference type="GO" id="GO:0046872">
    <property type="term" value="F:metal ion binding"/>
    <property type="evidence" value="ECO:0007669"/>
    <property type="project" value="UniProtKB-KW"/>
</dbReference>
<evidence type="ECO:0000256" key="3">
    <source>
        <dbReference type="ARBA" id="ARBA00023157"/>
    </source>
</evidence>
<evidence type="ECO:0000256" key="2">
    <source>
        <dbReference type="ARBA" id="ARBA00022837"/>
    </source>
</evidence>
<evidence type="ECO:0000313" key="5">
    <source>
        <dbReference type="Proteomes" id="UP000261380"/>
    </source>
</evidence>
<dbReference type="PANTHER" id="PTHR19277">
    <property type="entry name" value="PENTRAXIN"/>
    <property type="match status" value="1"/>
</dbReference>
<keyword evidence="3" id="KW-1015">Disulfide bond</keyword>
<protein>
    <submittedName>
        <fullName evidence="4">Uncharacterized protein</fullName>
    </submittedName>
</protein>
<proteinExistence type="predicted"/>
<keyword evidence="5" id="KW-1185">Reference proteome</keyword>
<evidence type="ECO:0000313" key="4">
    <source>
        <dbReference type="Ensembl" id="ENSXCOP00000023970.1"/>
    </source>
</evidence>
<name>A0A3B5MK65_9TELE</name>
<dbReference type="Gene3D" id="2.60.120.200">
    <property type="match status" value="1"/>
</dbReference>
<reference evidence="4" key="2">
    <citation type="submission" date="2025-09" db="UniProtKB">
        <authorList>
            <consortium name="Ensembl"/>
        </authorList>
    </citation>
    <scope>IDENTIFICATION</scope>
</reference>
<dbReference type="Proteomes" id="UP000261380">
    <property type="component" value="Unplaced"/>
</dbReference>
<reference evidence="4" key="1">
    <citation type="submission" date="2025-08" db="UniProtKB">
        <authorList>
            <consortium name="Ensembl"/>
        </authorList>
    </citation>
    <scope>IDENTIFICATION</scope>
</reference>
<evidence type="ECO:0000256" key="1">
    <source>
        <dbReference type="ARBA" id="ARBA00022723"/>
    </source>
</evidence>
<dbReference type="GeneTree" id="ENSGT01110000271475"/>
<sequence length="215" mass="24056">MHQATPNAAALHKLLLNKSFGACRDGKAPNSDPVSTSLFCRQTLVRFLTTARTASPRTHQRRASQRGQPLRAAVPVLTGPGGWRTWKRSWRGRWSCDAGLSFPEGYRLSFPARTNYMFALMRHAVPKLRAFTACLWLRPAAAGIGTPLSYAVAEQPNELVLLQDRSAPAELLIDDKVRNPHRAEKAKHLTEAGIGWNDNLEEKYHGLTFVRDFKI</sequence>
<dbReference type="Ensembl" id="ENSXCOT00000024255.1">
    <property type="protein sequence ID" value="ENSXCOP00000023970.1"/>
    <property type="gene ID" value="ENSXCOG00000017900.1"/>
</dbReference>
<organism evidence="4 5">
    <name type="scientific">Xiphophorus couchianus</name>
    <name type="common">Monterrey platyfish</name>
    <dbReference type="NCBI Taxonomy" id="32473"/>
    <lineage>
        <taxon>Eukaryota</taxon>
        <taxon>Metazoa</taxon>
        <taxon>Chordata</taxon>
        <taxon>Craniata</taxon>
        <taxon>Vertebrata</taxon>
        <taxon>Euteleostomi</taxon>
        <taxon>Actinopterygii</taxon>
        <taxon>Neopterygii</taxon>
        <taxon>Teleostei</taxon>
        <taxon>Neoteleostei</taxon>
        <taxon>Acanthomorphata</taxon>
        <taxon>Ovalentaria</taxon>
        <taxon>Atherinomorphae</taxon>
        <taxon>Cyprinodontiformes</taxon>
        <taxon>Poeciliidae</taxon>
        <taxon>Poeciliinae</taxon>
        <taxon>Xiphophorus</taxon>
    </lineage>
</organism>
<dbReference type="PANTHER" id="PTHR19277:SF162">
    <property type="entry name" value="NEURONAL PENTRAXIN RECEPTOR"/>
    <property type="match status" value="1"/>
</dbReference>
<dbReference type="InterPro" id="IPR051360">
    <property type="entry name" value="Neuronal_Pentraxin_Related"/>
</dbReference>
<keyword evidence="2" id="KW-0106">Calcium</keyword>
<keyword evidence="1" id="KW-0479">Metal-binding</keyword>
<dbReference type="STRING" id="32473.ENSXCOP00000023970"/>